<comment type="similarity">
    <text evidence="3 7 9">Belongs to the elongation factor P family.</text>
</comment>
<evidence type="ECO:0000256" key="9">
    <source>
        <dbReference type="RuleBase" id="RU004389"/>
    </source>
</evidence>
<dbReference type="InterPro" id="IPR015365">
    <property type="entry name" value="Elong-fact-P_C"/>
</dbReference>
<evidence type="ECO:0000313" key="12">
    <source>
        <dbReference type="EMBL" id="MFC3228729.1"/>
    </source>
</evidence>
<dbReference type="SUPFAM" id="SSF50104">
    <property type="entry name" value="Translation proteins SH3-like domain"/>
    <property type="match status" value="1"/>
</dbReference>
<comment type="function">
    <text evidence="7">Involved in peptide bond synthesis. Stimulates efficient translation and peptide-bond synthesis on native or reconstituted 70S ribosomes in vitro. Probably functions indirectly by altering the affinity of the ribosome for aminoacyl-tRNA, thus increasing their reactivity as acceptors for peptidyl transferase.</text>
</comment>
<comment type="subcellular location">
    <subcellularLocation>
        <location evidence="1 7">Cytoplasm</location>
    </subcellularLocation>
</comment>
<dbReference type="SUPFAM" id="SSF50249">
    <property type="entry name" value="Nucleic acid-binding proteins"/>
    <property type="match status" value="2"/>
</dbReference>
<dbReference type="PIRSF" id="PIRSF005901">
    <property type="entry name" value="EF-P"/>
    <property type="match status" value="1"/>
</dbReference>
<dbReference type="Pfam" id="PF01132">
    <property type="entry name" value="EFP"/>
    <property type="match status" value="1"/>
</dbReference>
<dbReference type="GO" id="GO:0003746">
    <property type="term" value="F:translation elongation factor activity"/>
    <property type="evidence" value="ECO:0007669"/>
    <property type="project" value="UniProtKB-KW"/>
</dbReference>
<dbReference type="Gene3D" id="2.30.30.30">
    <property type="match status" value="1"/>
</dbReference>
<feature type="domain" description="Translation elongation factor P/YeiP central" evidence="11">
    <location>
        <begin position="69"/>
        <end position="123"/>
    </location>
</feature>
<proteinExistence type="inferred from homology"/>
<name>A0ABV7L2T1_9PROT</name>
<dbReference type="CDD" id="cd04470">
    <property type="entry name" value="S1_EF-P_repeat_1"/>
    <property type="match status" value="1"/>
</dbReference>
<dbReference type="SMART" id="SM00841">
    <property type="entry name" value="Elong-fact-P_C"/>
    <property type="match status" value="1"/>
</dbReference>
<gene>
    <name evidence="7 12" type="primary">efp</name>
    <name evidence="12" type="ORF">ACFOGJ_15905</name>
</gene>
<dbReference type="NCBIfam" id="TIGR00038">
    <property type="entry name" value="efp"/>
    <property type="match status" value="1"/>
</dbReference>
<evidence type="ECO:0000256" key="2">
    <source>
        <dbReference type="ARBA" id="ARBA00004815"/>
    </source>
</evidence>
<dbReference type="NCBIfam" id="NF001810">
    <property type="entry name" value="PRK00529.1"/>
    <property type="match status" value="1"/>
</dbReference>
<evidence type="ECO:0000256" key="7">
    <source>
        <dbReference type="HAMAP-Rule" id="MF_00141"/>
    </source>
</evidence>
<dbReference type="RefSeq" id="WP_379902127.1">
    <property type="nucleotide sequence ID" value="NZ_JBHRTR010000028.1"/>
</dbReference>
<sequence length="189" mass="20975">MAKVNASQIRAGNVIIMNDKLFVVLKAQNVQPGKGAAVTQLEMRGVVDGVKTNERFRTTESVERAFIDEQEFQFLFQEGDMFTFMDTETFEQVAVDGEVIGEPKVFLQEGMQVRLSLYEGKAVAVQMPQTVTLEVLETEPVVKGQTASSSYKPSLCENGIRVMVPPHIGVGTRIVVYTADSTYMERAKD</sequence>
<dbReference type="InterPro" id="IPR013185">
    <property type="entry name" value="Transl_elong_KOW-like"/>
</dbReference>
<dbReference type="InterPro" id="IPR012340">
    <property type="entry name" value="NA-bd_OB-fold"/>
</dbReference>
<dbReference type="Pfam" id="PF08207">
    <property type="entry name" value="EFP_N"/>
    <property type="match status" value="1"/>
</dbReference>
<protein>
    <recommendedName>
        <fullName evidence="7 8">Elongation factor P</fullName>
        <shortName evidence="7">EF-P</shortName>
    </recommendedName>
</protein>
<organism evidence="12 13">
    <name type="scientific">Marinibaculum pumilum</name>
    <dbReference type="NCBI Taxonomy" id="1766165"/>
    <lineage>
        <taxon>Bacteria</taxon>
        <taxon>Pseudomonadati</taxon>
        <taxon>Pseudomonadota</taxon>
        <taxon>Alphaproteobacteria</taxon>
        <taxon>Rhodospirillales</taxon>
        <taxon>Rhodospirillaceae</taxon>
        <taxon>Marinibaculum</taxon>
    </lineage>
</organism>
<dbReference type="CDD" id="cd05794">
    <property type="entry name" value="S1_EF-P_repeat_2"/>
    <property type="match status" value="1"/>
</dbReference>
<evidence type="ECO:0000313" key="13">
    <source>
        <dbReference type="Proteomes" id="UP001595528"/>
    </source>
</evidence>
<keyword evidence="13" id="KW-1185">Reference proteome</keyword>
<dbReference type="SMART" id="SM01185">
    <property type="entry name" value="EFP"/>
    <property type="match status" value="1"/>
</dbReference>
<evidence type="ECO:0000256" key="5">
    <source>
        <dbReference type="ARBA" id="ARBA00022768"/>
    </source>
</evidence>
<dbReference type="InterPro" id="IPR001059">
    <property type="entry name" value="Transl_elong_P/YeiP_cen"/>
</dbReference>
<accession>A0ABV7L2T1</accession>
<dbReference type="PANTHER" id="PTHR30053:SF14">
    <property type="entry name" value="TRANSLATION ELONGATION FACTOR KOW-LIKE DOMAIN-CONTAINING PROTEIN"/>
    <property type="match status" value="1"/>
</dbReference>
<evidence type="ECO:0000256" key="1">
    <source>
        <dbReference type="ARBA" id="ARBA00004496"/>
    </source>
</evidence>
<keyword evidence="4 7" id="KW-0963">Cytoplasm</keyword>
<dbReference type="Pfam" id="PF09285">
    <property type="entry name" value="Elong-fact-P_C"/>
    <property type="match status" value="1"/>
</dbReference>
<feature type="domain" description="Elongation factor P C-terminal" evidence="10">
    <location>
        <begin position="131"/>
        <end position="186"/>
    </location>
</feature>
<evidence type="ECO:0000256" key="4">
    <source>
        <dbReference type="ARBA" id="ARBA00022490"/>
    </source>
</evidence>
<dbReference type="InterPro" id="IPR008991">
    <property type="entry name" value="Translation_prot_SH3-like_sf"/>
</dbReference>
<evidence type="ECO:0000256" key="3">
    <source>
        <dbReference type="ARBA" id="ARBA00009479"/>
    </source>
</evidence>
<dbReference type="Proteomes" id="UP001595528">
    <property type="component" value="Unassembled WGS sequence"/>
</dbReference>
<keyword evidence="6 7" id="KW-0648">Protein biosynthesis</keyword>
<comment type="pathway">
    <text evidence="2 7">Protein biosynthesis; polypeptide chain elongation.</text>
</comment>
<dbReference type="PANTHER" id="PTHR30053">
    <property type="entry name" value="ELONGATION FACTOR P"/>
    <property type="match status" value="1"/>
</dbReference>
<dbReference type="InterPro" id="IPR011768">
    <property type="entry name" value="Transl_elongation_fac_P"/>
</dbReference>
<dbReference type="InterPro" id="IPR020599">
    <property type="entry name" value="Transl_elong_fac_P/YeiP"/>
</dbReference>
<evidence type="ECO:0000256" key="8">
    <source>
        <dbReference type="NCBIfam" id="TIGR00038"/>
    </source>
</evidence>
<dbReference type="Gene3D" id="2.40.50.140">
    <property type="entry name" value="Nucleic acid-binding proteins"/>
    <property type="match status" value="2"/>
</dbReference>
<reference evidence="13" key="1">
    <citation type="journal article" date="2019" name="Int. J. Syst. Evol. Microbiol.">
        <title>The Global Catalogue of Microorganisms (GCM) 10K type strain sequencing project: providing services to taxonomists for standard genome sequencing and annotation.</title>
        <authorList>
            <consortium name="The Broad Institute Genomics Platform"/>
            <consortium name="The Broad Institute Genome Sequencing Center for Infectious Disease"/>
            <person name="Wu L."/>
            <person name="Ma J."/>
        </authorList>
    </citation>
    <scope>NUCLEOTIDE SEQUENCE [LARGE SCALE GENOMIC DNA]</scope>
    <source>
        <strain evidence="13">KCTC 42964</strain>
    </source>
</reference>
<comment type="caution">
    <text evidence="12">The sequence shown here is derived from an EMBL/GenBank/DDBJ whole genome shotgun (WGS) entry which is preliminary data.</text>
</comment>
<evidence type="ECO:0000259" key="10">
    <source>
        <dbReference type="SMART" id="SM00841"/>
    </source>
</evidence>
<evidence type="ECO:0000259" key="11">
    <source>
        <dbReference type="SMART" id="SM01185"/>
    </source>
</evidence>
<dbReference type="EMBL" id="JBHRTR010000028">
    <property type="protein sequence ID" value="MFC3228729.1"/>
    <property type="molecule type" value="Genomic_DNA"/>
</dbReference>
<dbReference type="InterPro" id="IPR014722">
    <property type="entry name" value="Rib_uL2_dom2"/>
</dbReference>
<dbReference type="HAMAP" id="MF_00141">
    <property type="entry name" value="EF_P"/>
    <property type="match status" value="1"/>
</dbReference>
<keyword evidence="5 7" id="KW-0251">Elongation factor</keyword>
<evidence type="ECO:0000256" key="6">
    <source>
        <dbReference type="ARBA" id="ARBA00022917"/>
    </source>
</evidence>